<gene>
    <name evidence="1" type="ORF">FSB_LOCUS7740</name>
</gene>
<protein>
    <submittedName>
        <fullName evidence="1">Uncharacterized protein</fullName>
    </submittedName>
</protein>
<dbReference type="AlphaFoldDB" id="A0A2N9EYF1"/>
<dbReference type="EMBL" id="OIVN01000417">
    <property type="protein sequence ID" value="SPC79858.1"/>
    <property type="molecule type" value="Genomic_DNA"/>
</dbReference>
<sequence length="216" mass="24234">MSNNGVIWIMSNNGGMGEITHNGLSHALLSLAKIEYALLSLAELHALLSLVKLSHAFLMLSSHWPSWSCISHVTTKSNVLGILCELDLEKVYNHVNRNFLLCILESGFFGIALRAFFVVSWRPVALAEGQYLEVLHFNQALLGKWLWCFATERDALWQRVVECKYGSNWGGWCSKERSKGTMLAYGSIFVRAGLDFPGLRVGDINHLNGSHIFHQD</sequence>
<proteinExistence type="predicted"/>
<reference evidence="1" key="1">
    <citation type="submission" date="2018-02" db="EMBL/GenBank/DDBJ databases">
        <authorList>
            <person name="Cohen D.B."/>
            <person name="Kent A.D."/>
        </authorList>
    </citation>
    <scope>NUCLEOTIDE SEQUENCE</scope>
</reference>
<organism evidence="1">
    <name type="scientific">Fagus sylvatica</name>
    <name type="common">Beechnut</name>
    <dbReference type="NCBI Taxonomy" id="28930"/>
    <lineage>
        <taxon>Eukaryota</taxon>
        <taxon>Viridiplantae</taxon>
        <taxon>Streptophyta</taxon>
        <taxon>Embryophyta</taxon>
        <taxon>Tracheophyta</taxon>
        <taxon>Spermatophyta</taxon>
        <taxon>Magnoliopsida</taxon>
        <taxon>eudicotyledons</taxon>
        <taxon>Gunneridae</taxon>
        <taxon>Pentapetalae</taxon>
        <taxon>rosids</taxon>
        <taxon>fabids</taxon>
        <taxon>Fagales</taxon>
        <taxon>Fagaceae</taxon>
        <taxon>Fagus</taxon>
    </lineage>
</organism>
<evidence type="ECO:0000313" key="1">
    <source>
        <dbReference type="EMBL" id="SPC79858.1"/>
    </source>
</evidence>
<name>A0A2N9EYF1_FAGSY</name>
<accession>A0A2N9EYF1</accession>